<accession>A0A6V7WX14</accession>
<feature type="chain" id="PRO_5028380368" description="ShKT domain-containing protein" evidence="2">
    <location>
        <begin position="28"/>
        <end position="218"/>
    </location>
</feature>
<feature type="domain" description="ShKT" evidence="3">
    <location>
        <begin position="30"/>
        <end position="69"/>
    </location>
</feature>
<feature type="domain" description="ShKT" evidence="3">
    <location>
        <begin position="77"/>
        <end position="116"/>
    </location>
</feature>
<sequence length="218" mass="25224">MSKIFPKNLLKIFTNIIFYFIFSISSGKECADKNFPGRPSDCPMLKYLCERPLYKDIMSRECPRTCDLCDLFKINLCSDNISPNGISECPKFKERCNDKIWGDFMKKECRLTCGTCKQFIYYLKNDYEGKSKMKIKKEKIGAADPEISPNRNSPDKSNNLWGCTSLNCSLNTLLDPCDDFYDYVCYGFVKDTSNLPDGYTRKSQFNILWDKSDKEVIS</sequence>
<evidence type="ECO:0000313" key="5">
    <source>
        <dbReference type="Proteomes" id="UP000580250"/>
    </source>
</evidence>
<comment type="caution">
    <text evidence="4">The sequence shown here is derived from an EMBL/GenBank/DDBJ whole genome shotgun (WGS) entry which is preliminary data.</text>
</comment>
<evidence type="ECO:0000256" key="1">
    <source>
        <dbReference type="PROSITE-ProRule" id="PRU01005"/>
    </source>
</evidence>
<feature type="signal peptide" evidence="2">
    <location>
        <begin position="1"/>
        <end position="27"/>
    </location>
</feature>
<dbReference type="SMART" id="SM00254">
    <property type="entry name" value="ShKT"/>
    <property type="match status" value="2"/>
</dbReference>
<evidence type="ECO:0000256" key="2">
    <source>
        <dbReference type="SAM" id="SignalP"/>
    </source>
</evidence>
<dbReference type="PANTHER" id="PTHR46219:SF5">
    <property type="entry name" value="SHKT DOMAIN-CONTAINING PROTEIN"/>
    <property type="match status" value="1"/>
</dbReference>
<dbReference type="PROSITE" id="PS51670">
    <property type="entry name" value="SHKT"/>
    <property type="match status" value="2"/>
</dbReference>
<evidence type="ECO:0000259" key="3">
    <source>
        <dbReference type="PROSITE" id="PS51670"/>
    </source>
</evidence>
<proteinExistence type="predicted"/>
<comment type="caution">
    <text evidence="1">Lacks conserved residue(s) required for the propagation of feature annotation.</text>
</comment>
<dbReference type="Pfam" id="PF01549">
    <property type="entry name" value="ShK"/>
    <property type="match status" value="2"/>
</dbReference>
<dbReference type="OrthoDB" id="5868199at2759"/>
<dbReference type="EMBL" id="CAJEWN010000870">
    <property type="protein sequence ID" value="CAD2191307.1"/>
    <property type="molecule type" value="Genomic_DNA"/>
</dbReference>
<dbReference type="SUPFAM" id="SSF55486">
    <property type="entry name" value="Metalloproteases ('zincins'), catalytic domain"/>
    <property type="match status" value="1"/>
</dbReference>
<dbReference type="InterPro" id="IPR003582">
    <property type="entry name" value="ShKT_dom"/>
</dbReference>
<dbReference type="Proteomes" id="UP000580250">
    <property type="component" value="Unassembled WGS sequence"/>
</dbReference>
<protein>
    <recommendedName>
        <fullName evidence="3">ShKT domain-containing protein</fullName>
    </recommendedName>
</protein>
<name>A0A6V7WX14_MELEN</name>
<dbReference type="PANTHER" id="PTHR46219">
    <property type="entry name" value="PROTEIN CBG11138"/>
    <property type="match status" value="1"/>
</dbReference>
<organism evidence="4 5">
    <name type="scientific">Meloidogyne enterolobii</name>
    <name type="common">Root-knot nematode worm</name>
    <name type="synonym">Meloidogyne mayaguensis</name>
    <dbReference type="NCBI Taxonomy" id="390850"/>
    <lineage>
        <taxon>Eukaryota</taxon>
        <taxon>Metazoa</taxon>
        <taxon>Ecdysozoa</taxon>
        <taxon>Nematoda</taxon>
        <taxon>Chromadorea</taxon>
        <taxon>Rhabditida</taxon>
        <taxon>Tylenchina</taxon>
        <taxon>Tylenchomorpha</taxon>
        <taxon>Tylenchoidea</taxon>
        <taxon>Meloidogynidae</taxon>
        <taxon>Meloidogyninae</taxon>
        <taxon>Meloidogyne</taxon>
    </lineage>
</organism>
<dbReference type="Gene3D" id="1.10.10.1870">
    <property type="entry name" value="ShTK domain-like"/>
    <property type="match status" value="1"/>
</dbReference>
<gene>
    <name evidence="4" type="ORF">MENT_LOCUS44132</name>
</gene>
<dbReference type="Gene3D" id="1.10.10.1940">
    <property type="match status" value="1"/>
</dbReference>
<dbReference type="AlphaFoldDB" id="A0A6V7WX14"/>
<keyword evidence="2" id="KW-0732">Signal</keyword>
<evidence type="ECO:0000313" key="4">
    <source>
        <dbReference type="EMBL" id="CAD2191307.1"/>
    </source>
</evidence>
<reference evidence="4 5" key="1">
    <citation type="submission" date="2020-08" db="EMBL/GenBank/DDBJ databases">
        <authorList>
            <person name="Koutsovoulos G."/>
            <person name="Danchin GJ E."/>
        </authorList>
    </citation>
    <scope>NUCLEOTIDE SEQUENCE [LARGE SCALE GENOMIC DNA]</scope>
</reference>